<name>H6L6I5_SAPGL</name>
<gene>
    <name evidence="2" type="ordered locus">SGRA_1392</name>
</gene>
<dbReference type="OrthoDB" id="1494335at2"/>
<dbReference type="RefSeq" id="WP_015691764.1">
    <property type="nucleotide sequence ID" value="NC_016940.1"/>
</dbReference>
<organism evidence="2 3">
    <name type="scientific">Saprospira grandis (strain Lewin)</name>
    <dbReference type="NCBI Taxonomy" id="984262"/>
    <lineage>
        <taxon>Bacteria</taxon>
        <taxon>Pseudomonadati</taxon>
        <taxon>Bacteroidota</taxon>
        <taxon>Saprospiria</taxon>
        <taxon>Saprospirales</taxon>
        <taxon>Saprospiraceae</taxon>
        <taxon>Saprospira</taxon>
    </lineage>
</organism>
<evidence type="ECO:0000313" key="2">
    <source>
        <dbReference type="EMBL" id="AFC24127.1"/>
    </source>
</evidence>
<keyword evidence="1" id="KW-1133">Transmembrane helix</keyword>
<proteinExistence type="predicted"/>
<protein>
    <submittedName>
        <fullName evidence="2">Uncharacterized protein</fullName>
    </submittedName>
</protein>
<keyword evidence="1" id="KW-0812">Transmembrane</keyword>
<dbReference type="AlphaFoldDB" id="H6L6I5"/>
<accession>H6L6I5</accession>
<dbReference type="STRING" id="984262.SGRA_1392"/>
<keyword evidence="3" id="KW-1185">Reference proteome</keyword>
<dbReference type="EMBL" id="CP002831">
    <property type="protein sequence ID" value="AFC24127.1"/>
    <property type="molecule type" value="Genomic_DNA"/>
</dbReference>
<evidence type="ECO:0000256" key="1">
    <source>
        <dbReference type="SAM" id="Phobius"/>
    </source>
</evidence>
<feature type="transmembrane region" description="Helical" evidence="1">
    <location>
        <begin position="41"/>
        <end position="61"/>
    </location>
</feature>
<evidence type="ECO:0000313" key="3">
    <source>
        <dbReference type="Proteomes" id="UP000007519"/>
    </source>
</evidence>
<sequence>MREKPNPYEGMSRKERREAALDQVFGKNRKEYMGNIWGWKFTYFGLVFLLAVFAFAAYGVWTGKIDLKKQQFEATPSRHIQQNSLHHQKDTAN</sequence>
<reference evidence="2 3" key="1">
    <citation type="journal article" date="2012" name="Stand. Genomic Sci.">
        <title>Complete genome sequencing and analysis of Saprospira grandis str. Lewin, a predatory marine bacterium.</title>
        <authorList>
            <person name="Saw J.H."/>
            <person name="Yuryev A."/>
            <person name="Kanbe M."/>
            <person name="Hou S."/>
            <person name="Young A.G."/>
            <person name="Aizawa S."/>
            <person name="Alam M."/>
        </authorList>
    </citation>
    <scope>NUCLEOTIDE SEQUENCE [LARGE SCALE GENOMIC DNA]</scope>
    <source>
        <strain evidence="2 3">Lewin</strain>
    </source>
</reference>
<dbReference type="KEGG" id="sgn:SGRA_1392"/>
<dbReference type="HOGENOM" id="CLU_2397890_0_0_10"/>
<keyword evidence="1" id="KW-0472">Membrane</keyword>
<dbReference type="Proteomes" id="UP000007519">
    <property type="component" value="Chromosome"/>
</dbReference>